<dbReference type="PANTHER" id="PTHR44329">
    <property type="entry name" value="SERINE/THREONINE-PROTEIN KINASE TNNI3K-RELATED"/>
    <property type="match status" value="1"/>
</dbReference>
<proteinExistence type="predicted"/>
<name>A0ABP0G8K0_CLALP</name>
<accession>A0ABP0G8K0</accession>
<evidence type="ECO:0000313" key="3">
    <source>
        <dbReference type="Proteomes" id="UP001642483"/>
    </source>
</evidence>
<dbReference type="InterPro" id="IPR000719">
    <property type="entry name" value="Prot_kinase_dom"/>
</dbReference>
<dbReference type="PROSITE" id="PS50011">
    <property type="entry name" value="PROTEIN_KINASE_DOM"/>
    <property type="match status" value="1"/>
</dbReference>
<evidence type="ECO:0000313" key="2">
    <source>
        <dbReference type="EMBL" id="CAK8686430.1"/>
    </source>
</evidence>
<comment type="caution">
    <text evidence="2">The sequence shown here is derived from an EMBL/GenBank/DDBJ whole genome shotgun (WGS) entry which is preliminary data.</text>
</comment>
<dbReference type="SMART" id="SM00220">
    <property type="entry name" value="S_TKc"/>
    <property type="match status" value="1"/>
</dbReference>
<evidence type="ECO:0000259" key="1">
    <source>
        <dbReference type="PROSITE" id="PS50011"/>
    </source>
</evidence>
<organism evidence="2 3">
    <name type="scientific">Clavelina lepadiformis</name>
    <name type="common">Light-bulb sea squirt</name>
    <name type="synonym">Ascidia lepadiformis</name>
    <dbReference type="NCBI Taxonomy" id="159417"/>
    <lineage>
        <taxon>Eukaryota</taxon>
        <taxon>Metazoa</taxon>
        <taxon>Chordata</taxon>
        <taxon>Tunicata</taxon>
        <taxon>Ascidiacea</taxon>
        <taxon>Aplousobranchia</taxon>
        <taxon>Clavelinidae</taxon>
        <taxon>Clavelina</taxon>
    </lineage>
</organism>
<dbReference type="PROSITE" id="PS00108">
    <property type="entry name" value="PROTEIN_KINASE_ST"/>
    <property type="match status" value="1"/>
</dbReference>
<dbReference type="Pfam" id="PF00069">
    <property type="entry name" value="Pkinase"/>
    <property type="match status" value="1"/>
</dbReference>
<gene>
    <name evidence="2" type="ORF">CVLEPA_LOCUS18360</name>
</gene>
<dbReference type="InterPro" id="IPR051681">
    <property type="entry name" value="Ser/Thr_Kinases-Pseudokinases"/>
</dbReference>
<dbReference type="Gene3D" id="1.10.510.10">
    <property type="entry name" value="Transferase(Phosphotransferase) domain 1"/>
    <property type="match status" value="1"/>
</dbReference>
<keyword evidence="3" id="KW-1185">Reference proteome</keyword>
<protein>
    <recommendedName>
        <fullName evidence="1">Protein kinase domain-containing protein</fullName>
    </recommendedName>
</protein>
<reference evidence="2 3" key="1">
    <citation type="submission" date="2024-02" db="EMBL/GenBank/DDBJ databases">
        <authorList>
            <person name="Daric V."/>
            <person name="Darras S."/>
        </authorList>
    </citation>
    <scope>NUCLEOTIDE SEQUENCE [LARGE SCALE GENOMIC DNA]</scope>
</reference>
<dbReference type="InterPro" id="IPR011009">
    <property type="entry name" value="Kinase-like_dom_sf"/>
</dbReference>
<sequence length="417" mass="47925">MQALCNQHLCQEEFLQSHEDAMELAYRHLQNNGEVETWGQLRELILMEKDDFQNKNEKQQKDEQNNKRLEKAREAAKLWNIGRFYPSDQIDIKSNGHDKGVKISTKGAIGHLYEAYDSVLTPMALKLILPRNKNNFTNAELDKFRKECKIMLLAAHPNIVQYLGWTSRMGALGILMEYLPGGNLHDFLLGGEKKSIQLVMKLQFIADIACGLAYLHTCFTTDPNIVHGDIKLLNILLSCDAHCKLCDFGGAACCDDLRSTSTGGSYEFTSIYAPPERLENNQLKPTKEMDVFSFGILMLTILQSEFPWIGQDLTTHLQAIIRGQRPVLCGTQNFHCETDKMIIELLNRLIENCWHQNPNQRHKMQELSSKIRDHLSMIQNNPNNEFNKKRLDTLQQLAIVTYQPKYSFCKLDQMQLF</sequence>
<feature type="domain" description="Protein kinase" evidence="1">
    <location>
        <begin position="98"/>
        <end position="377"/>
    </location>
</feature>
<dbReference type="Proteomes" id="UP001642483">
    <property type="component" value="Unassembled WGS sequence"/>
</dbReference>
<dbReference type="EMBL" id="CAWYQH010000102">
    <property type="protein sequence ID" value="CAK8686430.1"/>
    <property type="molecule type" value="Genomic_DNA"/>
</dbReference>
<dbReference type="SUPFAM" id="SSF56112">
    <property type="entry name" value="Protein kinase-like (PK-like)"/>
    <property type="match status" value="1"/>
</dbReference>
<dbReference type="InterPro" id="IPR008271">
    <property type="entry name" value="Ser/Thr_kinase_AS"/>
</dbReference>